<dbReference type="Gene3D" id="3.40.830.10">
    <property type="entry name" value="LigB-like"/>
    <property type="match status" value="1"/>
</dbReference>
<dbReference type="SUPFAM" id="SSF53213">
    <property type="entry name" value="LigB-like"/>
    <property type="match status" value="1"/>
</dbReference>
<dbReference type="InterPro" id="IPR004183">
    <property type="entry name" value="Xdiol_dOase_suB"/>
</dbReference>
<sequence>MIAPPRPGATVDRVPVLIAVVPQPPLLVPELAAGAAGETADLRAAVVAAGSRLAAAADEWIAVGADPGGRRSVPSSTAGTFVGFGRDVRVVLGPEPGAPDPELPLPLLVAGWVAGQVERPVRVRGELLAPDASTEECRALGRALAGERVGLLVVGDGSAMHTDKAPGHLDERAAGFDETVAKALEHGDPAALAALDPGLAAQLWAVGRAPWQALAGAAEGREWRGELLYSEAPYGVAYHVAVWEPA</sequence>
<evidence type="ECO:0000259" key="1">
    <source>
        <dbReference type="Pfam" id="PF02900"/>
    </source>
</evidence>
<dbReference type="CDD" id="cd07951">
    <property type="entry name" value="ED_3B_N_AMMECR1"/>
    <property type="match status" value="1"/>
</dbReference>
<dbReference type="Pfam" id="PF02900">
    <property type="entry name" value="LigB"/>
    <property type="match status" value="1"/>
</dbReference>
<proteinExistence type="predicted"/>
<comment type="caution">
    <text evidence="2">The sequence shown here is derived from an EMBL/GenBank/DDBJ whole genome shotgun (WGS) entry which is preliminary data.</text>
</comment>
<gene>
    <name evidence="2" type="ORF">GCM10009836_43390</name>
</gene>
<feature type="domain" description="Extradiol ring-cleavage dioxygenase class III enzyme subunit B" evidence="1">
    <location>
        <begin position="130"/>
        <end position="240"/>
    </location>
</feature>
<name>A0ABN2N947_9PSEU</name>
<organism evidence="2 3">
    <name type="scientific">Pseudonocardia ailaonensis</name>
    <dbReference type="NCBI Taxonomy" id="367279"/>
    <lineage>
        <taxon>Bacteria</taxon>
        <taxon>Bacillati</taxon>
        <taxon>Actinomycetota</taxon>
        <taxon>Actinomycetes</taxon>
        <taxon>Pseudonocardiales</taxon>
        <taxon>Pseudonocardiaceae</taxon>
        <taxon>Pseudonocardia</taxon>
    </lineage>
</organism>
<keyword evidence="3" id="KW-1185">Reference proteome</keyword>
<reference evidence="2 3" key="1">
    <citation type="journal article" date="2019" name="Int. J. Syst. Evol. Microbiol.">
        <title>The Global Catalogue of Microorganisms (GCM) 10K type strain sequencing project: providing services to taxonomists for standard genome sequencing and annotation.</title>
        <authorList>
            <consortium name="The Broad Institute Genomics Platform"/>
            <consortium name="The Broad Institute Genome Sequencing Center for Infectious Disease"/>
            <person name="Wu L."/>
            <person name="Ma J."/>
        </authorList>
    </citation>
    <scope>NUCLEOTIDE SEQUENCE [LARGE SCALE GENOMIC DNA]</scope>
    <source>
        <strain evidence="2 3">JCM 16009</strain>
    </source>
</reference>
<evidence type="ECO:0000313" key="2">
    <source>
        <dbReference type="EMBL" id="GAA1858480.1"/>
    </source>
</evidence>
<dbReference type="EMBL" id="BAAAQK010000016">
    <property type="protein sequence ID" value="GAA1858480.1"/>
    <property type="molecule type" value="Genomic_DNA"/>
</dbReference>
<accession>A0ABN2N947</accession>
<protein>
    <submittedName>
        <fullName evidence="2">Class III extradiol dioxygenase subunit B-like domain-containing protein</fullName>
    </submittedName>
</protein>
<evidence type="ECO:0000313" key="3">
    <source>
        <dbReference type="Proteomes" id="UP001500449"/>
    </source>
</evidence>
<dbReference type="Proteomes" id="UP001500449">
    <property type="component" value="Unassembled WGS sequence"/>
</dbReference>